<evidence type="ECO:0000256" key="5">
    <source>
        <dbReference type="ARBA" id="ARBA00023136"/>
    </source>
</evidence>
<keyword evidence="2 7" id="KW-0812">Transmembrane</keyword>
<evidence type="ECO:0000256" key="7">
    <source>
        <dbReference type="SAM" id="Phobius"/>
    </source>
</evidence>
<feature type="transmembrane region" description="Helical" evidence="7">
    <location>
        <begin position="474"/>
        <end position="493"/>
    </location>
</feature>
<evidence type="ECO:0000256" key="3">
    <source>
        <dbReference type="ARBA" id="ARBA00022748"/>
    </source>
</evidence>
<keyword evidence="4 7" id="KW-1133">Transmembrane helix</keyword>
<name>A0A0U5BCH7_9MICO</name>
<feature type="transmembrane region" description="Helical" evidence="7">
    <location>
        <begin position="199"/>
        <end position="220"/>
    </location>
</feature>
<comment type="subcellular location">
    <subcellularLocation>
        <location evidence="1">Membrane</location>
        <topology evidence="1">Multi-pass membrane protein</topology>
    </subcellularLocation>
</comment>
<dbReference type="KEGG" id="malk:MalAC0309_2605"/>
<evidence type="ECO:0000313" key="9">
    <source>
        <dbReference type="EMBL" id="BAU33440.1"/>
    </source>
</evidence>
<gene>
    <name evidence="9" type="ORF">MalAC0309_2605</name>
</gene>
<dbReference type="GO" id="GO:0016020">
    <property type="term" value="C:membrane"/>
    <property type="evidence" value="ECO:0007669"/>
    <property type="project" value="UniProtKB-SubCell"/>
</dbReference>
<organism evidence="9 10">
    <name type="scientific">Microcella alkaliphila</name>
    <dbReference type="NCBI Taxonomy" id="279828"/>
    <lineage>
        <taxon>Bacteria</taxon>
        <taxon>Bacillati</taxon>
        <taxon>Actinomycetota</taxon>
        <taxon>Actinomycetes</taxon>
        <taxon>Micrococcales</taxon>
        <taxon>Microbacteriaceae</taxon>
        <taxon>Microcella</taxon>
    </lineage>
</organism>
<evidence type="ECO:0000256" key="4">
    <source>
        <dbReference type="ARBA" id="ARBA00022989"/>
    </source>
</evidence>
<dbReference type="InterPro" id="IPR007816">
    <property type="entry name" value="ResB-like_domain"/>
</dbReference>
<dbReference type="EMBL" id="AP017315">
    <property type="protein sequence ID" value="BAU33440.1"/>
    <property type="molecule type" value="Genomic_DNA"/>
</dbReference>
<proteinExistence type="predicted"/>
<feature type="transmembrane region" description="Helical" evidence="7">
    <location>
        <begin position="53"/>
        <end position="71"/>
    </location>
</feature>
<evidence type="ECO:0000313" key="10">
    <source>
        <dbReference type="Proteomes" id="UP000218965"/>
    </source>
</evidence>
<keyword evidence="3" id="KW-0201">Cytochrome c-type biogenesis</keyword>
<feature type="domain" description="ResB-like" evidence="8">
    <location>
        <begin position="51"/>
        <end position="530"/>
    </location>
</feature>
<protein>
    <recommendedName>
        <fullName evidence="8">ResB-like domain-containing protein</fullName>
    </recommendedName>
</protein>
<reference evidence="10" key="1">
    <citation type="submission" date="2015-12" db="EMBL/GenBank/DDBJ databases">
        <authorList>
            <person name="Shamseldin A."/>
            <person name="Moawad H."/>
            <person name="Abd El-Rahim W.M."/>
            <person name="Sadowsky M.J."/>
        </authorList>
    </citation>
    <scope>NUCLEOTIDE SEQUENCE [LARGE SCALE GENOMIC DNA]</scope>
    <source>
        <strain evidence="10">JAM AC0309</strain>
    </source>
</reference>
<evidence type="ECO:0000256" key="2">
    <source>
        <dbReference type="ARBA" id="ARBA00022692"/>
    </source>
</evidence>
<feature type="transmembrane region" description="Helical" evidence="7">
    <location>
        <begin position="107"/>
        <end position="129"/>
    </location>
</feature>
<feature type="region of interest" description="Disordered" evidence="6">
    <location>
        <begin position="1"/>
        <end position="33"/>
    </location>
</feature>
<dbReference type="PANTHER" id="PTHR31566">
    <property type="entry name" value="CYTOCHROME C BIOGENESIS PROTEIN CCS1, CHLOROPLASTIC"/>
    <property type="match status" value="1"/>
</dbReference>
<reference evidence="9 10" key="2">
    <citation type="submission" date="2016-01" db="EMBL/GenBank/DDBJ databases">
        <title>Microcella alkaliphila JAM AC0309 whole genome shotgun sequence.</title>
        <authorList>
            <person name="Kurata A."/>
            <person name="Hirose Y."/>
            <person name="Kishimoto N."/>
            <person name="Kobayashi T."/>
        </authorList>
    </citation>
    <scope>NUCLEOTIDE SEQUENCE [LARGE SCALE GENOMIC DNA]</scope>
    <source>
        <strain evidence="9 10">JAM AC0309</strain>
    </source>
</reference>
<evidence type="ECO:0000256" key="1">
    <source>
        <dbReference type="ARBA" id="ARBA00004141"/>
    </source>
</evidence>
<dbReference type="PANTHER" id="PTHR31566:SF0">
    <property type="entry name" value="CYTOCHROME C BIOGENESIS PROTEIN CCS1, CHLOROPLASTIC"/>
    <property type="match status" value="1"/>
</dbReference>
<dbReference type="AlphaFoldDB" id="A0A0U5BCH7"/>
<dbReference type="GO" id="GO:0017004">
    <property type="term" value="P:cytochrome complex assembly"/>
    <property type="evidence" value="ECO:0007669"/>
    <property type="project" value="UniProtKB-KW"/>
</dbReference>
<evidence type="ECO:0000256" key="6">
    <source>
        <dbReference type="SAM" id="MobiDB-lite"/>
    </source>
</evidence>
<accession>A0A0U5BCH7</accession>
<dbReference type="Pfam" id="PF05140">
    <property type="entry name" value="ResB"/>
    <property type="match status" value="1"/>
</dbReference>
<dbReference type="Proteomes" id="UP000218965">
    <property type="component" value="Chromosome"/>
</dbReference>
<dbReference type="InterPro" id="IPR023494">
    <property type="entry name" value="Cyt_c_bgen_Ccs1/CcsB/ResB"/>
</dbReference>
<keyword evidence="5 7" id="KW-0472">Membrane</keyword>
<sequence>MEPLRPSDYDDGSAPTGTAERPDRASGDGPTQPRLGVVGWGRFLWRQLTSMRTALVLLLLLAVAAIPGSLVPQRSSNPNGVVQFRRDDPELFEILDALQLFDTFTSVWFSAIYLLLFVSLIGCIIPRTAHHWKALRSRPPKTPARLNRLVGYREADAPGSVEDALAAGEAVLRRQRFRVERYGNSLSAERGYLRETGNLVFHAALIGVLGTVGLAGGFGYNGQKVIVEGQTFVNQLTTYDSFSASRFFSDARLDPFSMRLDEFDAVFEAALDETRGTLIAQPLDYTASVTITEADGESVQRDIKVNAPIDIAGVRAYLLGNGFAPVITVRNADGDVVFDESVAFLPQDSNLTSLGIIKLPDGLPDQVGMIGFFYPSAIQLDSGALASIWPQPDNPVVTLNLFVGDLGLDDGVPRNAYALDVDDLEQLTGGETGNDSIILGLGQSAELPNGWGTVEFTALPRFVSIDFHHDPTQAGVLISSVLAIAGLIVSLFVPRRRMWIAAEQGADGQGVRLRYAGLAHGDDPNLDDAVDRLATEHLSGLGGALSPVDERALAPASSQ</sequence>
<dbReference type="RefSeq" id="WP_231923957.1">
    <property type="nucleotide sequence ID" value="NZ_AP017315.1"/>
</dbReference>
<evidence type="ECO:0000259" key="8">
    <source>
        <dbReference type="Pfam" id="PF05140"/>
    </source>
</evidence>